<evidence type="ECO:0000256" key="4">
    <source>
        <dbReference type="ARBA" id="ARBA00016056"/>
    </source>
</evidence>
<keyword evidence="7" id="KW-0445">Lipid transport</keyword>
<keyword evidence="11" id="KW-1185">Reference proteome</keyword>
<evidence type="ECO:0000259" key="9">
    <source>
        <dbReference type="SMART" id="SM00737"/>
    </source>
</evidence>
<dbReference type="InterPro" id="IPR014756">
    <property type="entry name" value="Ig_E-set"/>
</dbReference>
<dbReference type="PANTHER" id="PTHR11306:SF0">
    <property type="entry name" value="PHOSPHATIDYLGLYCEROL_PHOSPHATIDYLINOSITOL TRANSFER PROTEIN"/>
    <property type="match status" value="1"/>
</dbReference>
<feature type="signal peptide" evidence="8">
    <location>
        <begin position="1"/>
        <end position="18"/>
    </location>
</feature>
<proteinExistence type="inferred from homology"/>
<comment type="subunit">
    <text evidence="3">Monomer.</text>
</comment>
<dbReference type="GO" id="GO:0032934">
    <property type="term" value="F:sterol binding"/>
    <property type="evidence" value="ECO:0007669"/>
    <property type="project" value="InterPro"/>
</dbReference>
<dbReference type="AlphaFoldDB" id="A0A9P6TZ30"/>
<keyword evidence="5" id="KW-0813">Transport</keyword>
<evidence type="ECO:0000256" key="5">
    <source>
        <dbReference type="ARBA" id="ARBA00022448"/>
    </source>
</evidence>
<comment type="function">
    <text evidence="1">Catalyzes the intermembrane transfer of phosphatidylglycerol and phosphatidylinositol.</text>
</comment>
<protein>
    <recommendedName>
        <fullName evidence="4">Phosphatidylglycerol/phosphatidylinositol transfer protein</fullName>
    </recommendedName>
</protein>
<evidence type="ECO:0000256" key="2">
    <source>
        <dbReference type="ARBA" id="ARBA00006370"/>
    </source>
</evidence>
<dbReference type="GO" id="GO:0015918">
    <property type="term" value="P:sterol transport"/>
    <property type="evidence" value="ECO:0007669"/>
    <property type="project" value="InterPro"/>
</dbReference>
<dbReference type="SMART" id="SM00737">
    <property type="entry name" value="ML"/>
    <property type="match status" value="1"/>
</dbReference>
<keyword evidence="6 8" id="KW-0732">Signal</keyword>
<dbReference type="Pfam" id="PF02221">
    <property type="entry name" value="E1_DerP2_DerF2"/>
    <property type="match status" value="1"/>
</dbReference>
<sequence length="150" mass="15024">MKFITAVAALFVATVANAQAPTFTDCATGTPDMTVTSFSVSPYPLCVGQDVCATVVGTLGTPIDGAAALSIVGKYLGRVVYTDNHGLCDVLAGTDHPCPVDTSVTSVVACVLVKPNAPVGIPVSLTIQATNGSGNTLFCQSATVTAASCP</sequence>
<evidence type="ECO:0000256" key="6">
    <source>
        <dbReference type="ARBA" id="ARBA00022729"/>
    </source>
</evidence>
<evidence type="ECO:0000256" key="8">
    <source>
        <dbReference type="SAM" id="SignalP"/>
    </source>
</evidence>
<evidence type="ECO:0000313" key="11">
    <source>
        <dbReference type="Proteomes" id="UP000726737"/>
    </source>
</evidence>
<comment type="similarity">
    <text evidence="2">Belongs to the NPC2 family.</text>
</comment>
<evidence type="ECO:0000256" key="7">
    <source>
        <dbReference type="ARBA" id="ARBA00023055"/>
    </source>
</evidence>
<evidence type="ECO:0000256" key="1">
    <source>
        <dbReference type="ARBA" id="ARBA00002053"/>
    </source>
</evidence>
<dbReference type="InterPro" id="IPR039670">
    <property type="entry name" value="NPC2-like"/>
</dbReference>
<dbReference type="InterPro" id="IPR003172">
    <property type="entry name" value="ML_dom"/>
</dbReference>
<feature type="chain" id="PRO_5040278993" description="Phosphatidylglycerol/phosphatidylinositol transfer protein" evidence="8">
    <location>
        <begin position="19"/>
        <end position="150"/>
    </location>
</feature>
<name>A0A9P6TZ30_9FUNG</name>
<dbReference type="Proteomes" id="UP000726737">
    <property type="component" value="Unassembled WGS sequence"/>
</dbReference>
<organism evidence="10 11">
    <name type="scientific">Mortierella polycephala</name>
    <dbReference type="NCBI Taxonomy" id="41804"/>
    <lineage>
        <taxon>Eukaryota</taxon>
        <taxon>Fungi</taxon>
        <taxon>Fungi incertae sedis</taxon>
        <taxon>Mucoromycota</taxon>
        <taxon>Mortierellomycotina</taxon>
        <taxon>Mortierellomycetes</taxon>
        <taxon>Mortierellales</taxon>
        <taxon>Mortierellaceae</taxon>
        <taxon>Mortierella</taxon>
    </lineage>
</organism>
<accession>A0A9P6TZ30</accession>
<dbReference type="OrthoDB" id="2405630at2759"/>
<dbReference type="SUPFAM" id="SSF81296">
    <property type="entry name" value="E set domains"/>
    <property type="match status" value="1"/>
</dbReference>
<dbReference type="EMBL" id="JAAAJA010000502">
    <property type="protein sequence ID" value="KAG0252734.1"/>
    <property type="molecule type" value="Genomic_DNA"/>
</dbReference>
<gene>
    <name evidence="10" type="ORF">BG011_006833</name>
</gene>
<comment type="caution">
    <text evidence="10">The sequence shown here is derived from an EMBL/GenBank/DDBJ whole genome shotgun (WGS) entry which is preliminary data.</text>
</comment>
<feature type="domain" description="MD-2-related lipid-recognition" evidence="9">
    <location>
        <begin position="23"/>
        <end position="144"/>
    </location>
</feature>
<evidence type="ECO:0000256" key="3">
    <source>
        <dbReference type="ARBA" id="ARBA00011245"/>
    </source>
</evidence>
<dbReference type="PANTHER" id="PTHR11306">
    <property type="entry name" value="NIEMANN PICK TYPE C2 PROTEIN NPC2-RELATED"/>
    <property type="match status" value="1"/>
</dbReference>
<evidence type="ECO:0000313" key="10">
    <source>
        <dbReference type="EMBL" id="KAG0252734.1"/>
    </source>
</evidence>
<reference evidence="10" key="1">
    <citation type="journal article" date="2020" name="Fungal Divers.">
        <title>Resolving the Mortierellaceae phylogeny through synthesis of multi-gene phylogenetics and phylogenomics.</title>
        <authorList>
            <person name="Vandepol N."/>
            <person name="Liber J."/>
            <person name="Desiro A."/>
            <person name="Na H."/>
            <person name="Kennedy M."/>
            <person name="Barry K."/>
            <person name="Grigoriev I.V."/>
            <person name="Miller A.N."/>
            <person name="O'Donnell K."/>
            <person name="Stajich J.E."/>
            <person name="Bonito G."/>
        </authorList>
    </citation>
    <scope>NUCLEOTIDE SEQUENCE</scope>
    <source>
        <strain evidence="10">KOD948</strain>
    </source>
</reference>